<reference evidence="5" key="1">
    <citation type="submission" date="2019-02" db="EMBL/GenBank/DDBJ databases">
        <authorList>
            <person name="Gruber-Vodicka R. H."/>
            <person name="Seah K. B. B."/>
        </authorList>
    </citation>
    <scope>NUCLEOTIDE SEQUENCE</scope>
    <source>
        <strain evidence="5">BECK_S312</strain>
        <strain evidence="6">BECK_S426</strain>
    </source>
</reference>
<dbReference type="InterPro" id="IPR025110">
    <property type="entry name" value="AMP-bd_C"/>
</dbReference>
<dbReference type="EMBL" id="CAADFM010000009">
    <property type="protein sequence ID" value="VFK07406.1"/>
    <property type="molecule type" value="Genomic_DNA"/>
</dbReference>
<feature type="domain" description="AMP-binding enzyme C-terminal" evidence="4">
    <location>
        <begin position="465"/>
        <end position="540"/>
    </location>
</feature>
<evidence type="ECO:0000259" key="4">
    <source>
        <dbReference type="Pfam" id="PF13193"/>
    </source>
</evidence>
<accession>A0A450VRK3</accession>
<dbReference type="InterPro" id="IPR020845">
    <property type="entry name" value="AMP-binding_CS"/>
</dbReference>
<dbReference type="Pfam" id="PF00501">
    <property type="entry name" value="AMP-binding"/>
    <property type="match status" value="1"/>
</dbReference>
<dbReference type="Pfam" id="PF13193">
    <property type="entry name" value="AMP-binding_C"/>
    <property type="match status" value="1"/>
</dbReference>
<evidence type="ECO:0000313" key="6">
    <source>
        <dbReference type="EMBL" id="VFK24234.1"/>
    </source>
</evidence>
<dbReference type="PANTHER" id="PTHR43201:SF5">
    <property type="entry name" value="MEDIUM-CHAIN ACYL-COA LIGASE ACSF2, MITOCHONDRIAL"/>
    <property type="match status" value="1"/>
</dbReference>
<dbReference type="Gene3D" id="3.30.300.30">
    <property type="match status" value="1"/>
</dbReference>
<dbReference type="InterPro" id="IPR000873">
    <property type="entry name" value="AMP-dep_synth/lig_dom"/>
</dbReference>
<feature type="domain" description="AMP-dependent synthetase/ligase" evidence="3">
    <location>
        <begin position="52"/>
        <end position="415"/>
    </location>
</feature>
<organism evidence="5">
    <name type="scientific">Candidatus Kentrum sp. LPFa</name>
    <dbReference type="NCBI Taxonomy" id="2126335"/>
    <lineage>
        <taxon>Bacteria</taxon>
        <taxon>Pseudomonadati</taxon>
        <taxon>Pseudomonadota</taxon>
        <taxon>Gammaproteobacteria</taxon>
        <taxon>Candidatus Kentrum</taxon>
    </lineage>
</organism>
<comment type="similarity">
    <text evidence="1">Belongs to the ATP-dependent AMP-binding enzyme family.</text>
</comment>
<dbReference type="FunFam" id="3.30.300.30:FF:000008">
    <property type="entry name" value="2,3-dihydroxybenzoate-AMP ligase"/>
    <property type="match status" value="1"/>
</dbReference>
<sequence>MGALHEPPLARQSNGASLCHEILHFVQKSYGYLVQSTSNSESYIMNAGSLLRTRASLTPHREALLELATGRRFTFAQLNLRANRLADSLRKRLGIQEGDRVSILAHNSVAYVDLFYAVGKIGAILTPLNWRLVGQELAYIVNDCRPRVLFVGADFVEVANEISAMTPDCRIVGLEDANIPGAPSYDEILALGSEAEPEFVNRSHETPYCLLYTSGTTGLPKGAIIPHRQILWNCINTVASWGLTEHDVSPIFVPLFHAGGLFAFLTPLFYIGGRVVLARSLEVDESLRTIQRERCTVILGVPTIYRMWLDSPAFPQADFRHVRWFVSGGAPCPKTLIDAWREAKGVIFRQGYGLTEVGANCFTMTDEESVPKTGSVGKPIFHSRMRIVDDKNEDLPAGEVGELIIAGPHVCSGYWNNPDATAKAIRDGWFHTGDMAYRDSDGFHYIVGRFKDMIISGGENIYASEVEAAFLEHPDVAEAALIGQPDEKFGEVGLMIIVSRANTSPTAEELLQTCEGKLARYKIPKRVIFTDALPYSPYGKVQKTALRKKFGSE</sequence>
<name>A0A450VRK3_9GAMM</name>
<evidence type="ECO:0000313" key="5">
    <source>
        <dbReference type="EMBL" id="VFK07406.1"/>
    </source>
</evidence>
<evidence type="ECO:0000256" key="1">
    <source>
        <dbReference type="ARBA" id="ARBA00006432"/>
    </source>
</evidence>
<dbReference type="GO" id="GO:0006631">
    <property type="term" value="P:fatty acid metabolic process"/>
    <property type="evidence" value="ECO:0007669"/>
    <property type="project" value="TreeGrafter"/>
</dbReference>
<dbReference type="PANTHER" id="PTHR43201">
    <property type="entry name" value="ACYL-COA SYNTHETASE"/>
    <property type="match status" value="1"/>
</dbReference>
<dbReference type="NCBIfam" id="NF004837">
    <property type="entry name" value="PRK06187.1"/>
    <property type="match status" value="1"/>
</dbReference>
<dbReference type="PROSITE" id="PS00455">
    <property type="entry name" value="AMP_BINDING"/>
    <property type="match status" value="1"/>
</dbReference>
<evidence type="ECO:0000259" key="3">
    <source>
        <dbReference type="Pfam" id="PF00501"/>
    </source>
</evidence>
<proteinExistence type="inferred from homology"/>
<dbReference type="SUPFAM" id="SSF56801">
    <property type="entry name" value="Acetyl-CoA synthetase-like"/>
    <property type="match status" value="1"/>
</dbReference>
<dbReference type="Gene3D" id="3.40.50.12780">
    <property type="entry name" value="N-terminal domain of ligase-like"/>
    <property type="match status" value="1"/>
</dbReference>
<dbReference type="InterPro" id="IPR042099">
    <property type="entry name" value="ANL_N_sf"/>
</dbReference>
<gene>
    <name evidence="5" type="ORF">BECKLPF1236A_GA0070988_100093</name>
    <name evidence="6" type="ORF">BECKLPF1236C_GA0070990_1001121</name>
</gene>
<dbReference type="InterPro" id="IPR045851">
    <property type="entry name" value="AMP-bd_C_sf"/>
</dbReference>
<dbReference type="GO" id="GO:0031956">
    <property type="term" value="F:medium-chain fatty acid-CoA ligase activity"/>
    <property type="evidence" value="ECO:0007669"/>
    <property type="project" value="TreeGrafter"/>
</dbReference>
<evidence type="ECO:0000256" key="2">
    <source>
        <dbReference type="ARBA" id="ARBA00022598"/>
    </source>
</evidence>
<protein>
    <submittedName>
        <fullName evidence="5">Fatty-acyl-CoA synthase</fullName>
    </submittedName>
</protein>
<dbReference type="AlphaFoldDB" id="A0A450VRK3"/>
<dbReference type="CDD" id="cd17631">
    <property type="entry name" value="FACL_FadD13-like"/>
    <property type="match status" value="1"/>
</dbReference>
<keyword evidence="2" id="KW-0436">Ligase</keyword>
<dbReference type="EMBL" id="CAADFP010000011">
    <property type="protein sequence ID" value="VFK24234.1"/>
    <property type="molecule type" value="Genomic_DNA"/>
</dbReference>